<name>A0A166IZN4_9AGAM</name>
<gene>
    <name evidence="2" type="ORF">FIBSPDRAFT_932370</name>
</gene>
<dbReference type="OrthoDB" id="3331100at2759"/>
<organism evidence="2 3">
    <name type="scientific">Athelia psychrophila</name>
    <dbReference type="NCBI Taxonomy" id="1759441"/>
    <lineage>
        <taxon>Eukaryota</taxon>
        <taxon>Fungi</taxon>
        <taxon>Dikarya</taxon>
        <taxon>Basidiomycota</taxon>
        <taxon>Agaricomycotina</taxon>
        <taxon>Agaricomycetes</taxon>
        <taxon>Agaricomycetidae</taxon>
        <taxon>Atheliales</taxon>
        <taxon>Atheliaceae</taxon>
        <taxon>Athelia</taxon>
    </lineage>
</organism>
<feature type="region of interest" description="Disordered" evidence="1">
    <location>
        <begin position="337"/>
        <end position="365"/>
    </location>
</feature>
<accession>A0A166IZN4</accession>
<evidence type="ECO:0000313" key="2">
    <source>
        <dbReference type="EMBL" id="KZP20336.1"/>
    </source>
</evidence>
<proteinExistence type="predicted"/>
<feature type="region of interest" description="Disordered" evidence="1">
    <location>
        <begin position="387"/>
        <end position="416"/>
    </location>
</feature>
<reference evidence="2 3" key="1">
    <citation type="journal article" date="2016" name="Mol. Biol. Evol.">
        <title>Comparative Genomics of Early-Diverging Mushroom-Forming Fungi Provides Insights into the Origins of Lignocellulose Decay Capabilities.</title>
        <authorList>
            <person name="Nagy L.G."/>
            <person name="Riley R."/>
            <person name="Tritt A."/>
            <person name="Adam C."/>
            <person name="Daum C."/>
            <person name="Floudas D."/>
            <person name="Sun H."/>
            <person name="Yadav J.S."/>
            <person name="Pangilinan J."/>
            <person name="Larsson K.H."/>
            <person name="Matsuura K."/>
            <person name="Barry K."/>
            <person name="Labutti K."/>
            <person name="Kuo R."/>
            <person name="Ohm R.A."/>
            <person name="Bhattacharya S.S."/>
            <person name="Shirouzu T."/>
            <person name="Yoshinaga Y."/>
            <person name="Martin F.M."/>
            <person name="Grigoriev I.V."/>
            <person name="Hibbett D.S."/>
        </authorList>
    </citation>
    <scope>NUCLEOTIDE SEQUENCE [LARGE SCALE GENOMIC DNA]</scope>
    <source>
        <strain evidence="2 3">CBS 109695</strain>
    </source>
</reference>
<keyword evidence="3" id="KW-1185">Reference proteome</keyword>
<protein>
    <submittedName>
        <fullName evidence="2">Uncharacterized protein</fullName>
    </submittedName>
</protein>
<dbReference type="AlphaFoldDB" id="A0A166IZN4"/>
<evidence type="ECO:0000256" key="1">
    <source>
        <dbReference type="SAM" id="MobiDB-lite"/>
    </source>
</evidence>
<dbReference type="EMBL" id="KV417556">
    <property type="protein sequence ID" value="KZP20336.1"/>
    <property type="molecule type" value="Genomic_DNA"/>
</dbReference>
<dbReference type="Proteomes" id="UP000076532">
    <property type="component" value="Unassembled WGS sequence"/>
</dbReference>
<evidence type="ECO:0000313" key="3">
    <source>
        <dbReference type="Proteomes" id="UP000076532"/>
    </source>
</evidence>
<sequence>MERPFYLISNLDLEESMLQYLTDCPVSPTKCATLAQASFPSKLNEYNLMENITGNSAHEGRASNASKDKDVSRFASATLAEMSVDFVPTPLSYCPSPGSSDQSGMHQALDAERTIQELEALLAIHTYSRLPIASGFLNLHQIGDAWILPSPPRATRLASSLNTLQDASHENVCNSPFVNIPMSALQPQIGRSDSANMVPDMASHPIVHHRNLHDIAQAHTAPSLDIIALQPQLDSSATTRSDTYWDSTTGGSTVQHNSSGITPTLEKLEISFAPSSDCDDESQAVLDPRSNFGTPVRVRLSPRVTLVGPRPKTMSNRNMNLPVQGALSENPTLAFEAQKDRPSPQTILDWPAVSPRQRDPDVTNGLSGSYWDLSVQVACGPDALTPHNGSFWSIGQRRPKRKNVDESGRKQSKRLC</sequence>